<gene>
    <name evidence="1" type="ORF">MUK42_25706</name>
</gene>
<name>A0A9E7GTK8_9LILI</name>
<evidence type="ECO:0000313" key="1">
    <source>
        <dbReference type="EMBL" id="URE18077.1"/>
    </source>
</evidence>
<sequence>MGDALIDDGVNERVQCGTVASPTDHLRKSELRCAQSHKRREVRCSEPRISARLSFLFVEL</sequence>
<dbReference type="Proteomes" id="UP001055439">
    <property type="component" value="Chromosome 7"/>
</dbReference>
<keyword evidence="2" id="KW-1185">Reference proteome</keyword>
<accession>A0A9E7GTK8</accession>
<evidence type="ECO:0000313" key="2">
    <source>
        <dbReference type="Proteomes" id="UP001055439"/>
    </source>
</evidence>
<dbReference type="AlphaFoldDB" id="A0A9E7GTK8"/>
<dbReference type="EMBL" id="CP097509">
    <property type="protein sequence ID" value="URE18077.1"/>
    <property type="molecule type" value="Genomic_DNA"/>
</dbReference>
<organism evidence="1 2">
    <name type="scientific">Musa troglodytarum</name>
    <name type="common">fe'i banana</name>
    <dbReference type="NCBI Taxonomy" id="320322"/>
    <lineage>
        <taxon>Eukaryota</taxon>
        <taxon>Viridiplantae</taxon>
        <taxon>Streptophyta</taxon>
        <taxon>Embryophyta</taxon>
        <taxon>Tracheophyta</taxon>
        <taxon>Spermatophyta</taxon>
        <taxon>Magnoliopsida</taxon>
        <taxon>Liliopsida</taxon>
        <taxon>Zingiberales</taxon>
        <taxon>Musaceae</taxon>
        <taxon>Musa</taxon>
    </lineage>
</organism>
<reference evidence="1" key="1">
    <citation type="submission" date="2022-05" db="EMBL/GenBank/DDBJ databases">
        <title>The Musa troglodytarum L. genome provides insights into the mechanism of non-climacteric behaviour and enrichment of carotenoids.</title>
        <authorList>
            <person name="Wang J."/>
        </authorList>
    </citation>
    <scope>NUCLEOTIDE SEQUENCE</scope>
    <source>
        <tissue evidence="1">Leaf</tissue>
    </source>
</reference>
<protein>
    <submittedName>
        <fullName evidence="1">Uncharacterized protein</fullName>
    </submittedName>
</protein>
<proteinExistence type="predicted"/>